<protein>
    <submittedName>
        <fullName evidence="1">Uncharacterized protein</fullName>
    </submittedName>
</protein>
<dbReference type="EMBL" id="AYSJ01000017">
    <property type="protein sequence ID" value="ETS29358.1"/>
    <property type="molecule type" value="Genomic_DNA"/>
</dbReference>
<comment type="caution">
    <text evidence="1">The sequence shown here is derived from an EMBL/GenBank/DDBJ whole genome shotgun (WGS) entry which is preliminary data.</text>
</comment>
<evidence type="ECO:0000313" key="2">
    <source>
        <dbReference type="Proteomes" id="UP000018957"/>
    </source>
</evidence>
<reference evidence="1 2" key="1">
    <citation type="submission" date="2013-11" db="EMBL/GenBank/DDBJ databases">
        <title>Elucidation of the Photorhabdus temperata genome and generation of transposon mutant library to identify motility mutants.</title>
        <authorList>
            <person name="Hurst S.G.IV."/>
            <person name="Micheals B."/>
            <person name="Abebe-Akele F."/>
            <person name="Rowedder H."/>
            <person name="Bullock H."/>
            <person name="Jackobeck R."/>
            <person name="Janicki E."/>
            <person name="Tisa L.S."/>
        </authorList>
    </citation>
    <scope>NUCLEOTIDE SEQUENCE [LARGE SCALE GENOMIC DNA]</scope>
    <source>
        <strain evidence="1 2">NC19</strain>
    </source>
</reference>
<dbReference type="Pfam" id="PF19929">
    <property type="entry name" value="DUF6392"/>
    <property type="match status" value="1"/>
</dbReference>
<dbReference type="AlphaFoldDB" id="W3V0M8"/>
<sequence>MMVNVEVLINSLGKSYQEIFDEGLILYKTKPNGFPGDEVI</sequence>
<accession>W3V0M8</accession>
<evidence type="ECO:0000313" key="1">
    <source>
        <dbReference type="EMBL" id="ETS29358.1"/>
    </source>
</evidence>
<dbReference type="InterPro" id="IPR045657">
    <property type="entry name" value="DUF6392"/>
</dbReference>
<keyword evidence="2" id="KW-1185">Reference proteome</keyword>
<name>W3V0M8_9GAMM</name>
<dbReference type="Proteomes" id="UP000018957">
    <property type="component" value="Unassembled WGS sequence"/>
</dbReference>
<gene>
    <name evidence="1" type="ORF">PTE_04582</name>
</gene>
<dbReference type="PATRIC" id="fig|1004151.3.peg.4729"/>
<organism evidence="1 2">
    <name type="scientific">Photorhabdus khanii NC19</name>
    <dbReference type="NCBI Taxonomy" id="1004151"/>
    <lineage>
        <taxon>Bacteria</taxon>
        <taxon>Pseudomonadati</taxon>
        <taxon>Pseudomonadota</taxon>
        <taxon>Gammaproteobacteria</taxon>
        <taxon>Enterobacterales</taxon>
        <taxon>Morganellaceae</taxon>
        <taxon>Photorhabdus</taxon>
    </lineage>
</organism>
<proteinExistence type="predicted"/>